<dbReference type="InterPro" id="IPR034660">
    <property type="entry name" value="DinB/YfiT-like"/>
</dbReference>
<accession>A0ABT9J0Q0</accession>
<name>A0ABT9J0Q0_9BACL</name>
<comment type="caution">
    <text evidence="1">The sequence shown here is derived from an EMBL/GenBank/DDBJ whole genome shotgun (WGS) entry which is preliminary data.</text>
</comment>
<proteinExistence type="predicted"/>
<sequence>MEPAIHVQLMQWESMRSYSVSFIKELSDADLDQTLPRKGLNTLRNHFEEMVEVQKDFVDAISSSEIN</sequence>
<dbReference type="Gene3D" id="1.20.120.450">
    <property type="entry name" value="dinb family like domain"/>
    <property type="match status" value="1"/>
</dbReference>
<dbReference type="EMBL" id="JAVAMP010000006">
    <property type="protein sequence ID" value="MDP5275206.1"/>
    <property type="molecule type" value="Genomic_DNA"/>
</dbReference>
<organism evidence="1 2">
    <name type="scientific">Chengkuizengella axinellae</name>
    <dbReference type="NCBI Taxonomy" id="3064388"/>
    <lineage>
        <taxon>Bacteria</taxon>
        <taxon>Bacillati</taxon>
        <taxon>Bacillota</taxon>
        <taxon>Bacilli</taxon>
        <taxon>Bacillales</taxon>
        <taxon>Paenibacillaceae</taxon>
        <taxon>Chengkuizengella</taxon>
    </lineage>
</organism>
<gene>
    <name evidence="1" type="ORF">Q5Y73_13905</name>
</gene>
<dbReference type="Proteomes" id="UP001231941">
    <property type="component" value="Unassembled WGS sequence"/>
</dbReference>
<evidence type="ECO:0000313" key="2">
    <source>
        <dbReference type="Proteomes" id="UP001231941"/>
    </source>
</evidence>
<evidence type="ECO:0000313" key="1">
    <source>
        <dbReference type="EMBL" id="MDP5275206.1"/>
    </source>
</evidence>
<dbReference type="RefSeq" id="WP_305992517.1">
    <property type="nucleotide sequence ID" value="NZ_JAVAMP010000006.1"/>
</dbReference>
<keyword evidence="2" id="KW-1185">Reference proteome</keyword>
<protein>
    <submittedName>
        <fullName evidence="1">Uncharacterized protein</fullName>
    </submittedName>
</protein>
<reference evidence="1 2" key="1">
    <citation type="submission" date="2023-08" db="EMBL/GenBank/DDBJ databases">
        <authorList>
            <person name="Park J.-S."/>
        </authorList>
    </citation>
    <scope>NUCLEOTIDE SEQUENCE [LARGE SCALE GENOMIC DNA]</scope>
    <source>
        <strain evidence="1 2">2205SS18-9</strain>
    </source>
</reference>